<accession>A0A1F7UNY3</accession>
<sequence>MAITNLLHVSYWFAITTPPLTKIALIAILSFFILILALGVFLRVFSKTKRSNPLLAKSLKRISRPLFFCAIMGLILVWFRNLGAAILSARFWLALILIISTVWFALVFYALRKRYDAEYARLEQEKKYKEYLPKRSGK</sequence>
<gene>
    <name evidence="2" type="ORF">A3B21_01135</name>
</gene>
<feature type="transmembrane region" description="Helical" evidence="1">
    <location>
        <begin position="62"/>
        <end position="79"/>
    </location>
</feature>
<reference evidence="2 3" key="1">
    <citation type="journal article" date="2016" name="Nat. Commun.">
        <title>Thousands of microbial genomes shed light on interconnected biogeochemical processes in an aquifer system.</title>
        <authorList>
            <person name="Anantharaman K."/>
            <person name="Brown C.T."/>
            <person name="Hug L.A."/>
            <person name="Sharon I."/>
            <person name="Castelle C.J."/>
            <person name="Probst A.J."/>
            <person name="Thomas B.C."/>
            <person name="Singh A."/>
            <person name="Wilkins M.J."/>
            <person name="Karaoz U."/>
            <person name="Brodie E.L."/>
            <person name="Williams K.H."/>
            <person name="Hubbard S.S."/>
            <person name="Banfield J.F."/>
        </authorList>
    </citation>
    <scope>NUCLEOTIDE SEQUENCE [LARGE SCALE GENOMIC DNA]</scope>
</reference>
<organism evidence="2 3">
    <name type="scientific">Candidatus Uhrbacteria bacterium RIFCSPLOWO2_01_FULL_47_24</name>
    <dbReference type="NCBI Taxonomy" id="1802401"/>
    <lineage>
        <taxon>Bacteria</taxon>
        <taxon>Candidatus Uhriibacteriota</taxon>
    </lineage>
</organism>
<dbReference type="EMBL" id="MGEJ01000019">
    <property type="protein sequence ID" value="OGL79991.1"/>
    <property type="molecule type" value="Genomic_DNA"/>
</dbReference>
<evidence type="ECO:0000313" key="3">
    <source>
        <dbReference type="Proteomes" id="UP000176897"/>
    </source>
</evidence>
<dbReference type="AlphaFoldDB" id="A0A1F7UNY3"/>
<name>A0A1F7UNY3_9BACT</name>
<proteinExistence type="predicted"/>
<comment type="caution">
    <text evidence="2">The sequence shown here is derived from an EMBL/GenBank/DDBJ whole genome shotgun (WGS) entry which is preliminary data.</text>
</comment>
<dbReference type="STRING" id="1802401.A3B21_01135"/>
<feature type="transmembrane region" description="Helical" evidence="1">
    <location>
        <begin position="91"/>
        <end position="111"/>
    </location>
</feature>
<keyword evidence="1" id="KW-0812">Transmembrane</keyword>
<evidence type="ECO:0000313" key="2">
    <source>
        <dbReference type="EMBL" id="OGL79991.1"/>
    </source>
</evidence>
<feature type="transmembrane region" description="Helical" evidence="1">
    <location>
        <begin position="20"/>
        <end position="42"/>
    </location>
</feature>
<keyword evidence="1" id="KW-1133">Transmembrane helix</keyword>
<evidence type="ECO:0000256" key="1">
    <source>
        <dbReference type="SAM" id="Phobius"/>
    </source>
</evidence>
<dbReference type="Proteomes" id="UP000176897">
    <property type="component" value="Unassembled WGS sequence"/>
</dbReference>
<protein>
    <submittedName>
        <fullName evidence="2">Uncharacterized protein</fullName>
    </submittedName>
</protein>
<keyword evidence="1" id="KW-0472">Membrane</keyword>